<evidence type="ECO:0000313" key="3">
    <source>
        <dbReference type="EMBL" id="MEP0945389.1"/>
    </source>
</evidence>
<feature type="transmembrane region" description="Helical" evidence="1">
    <location>
        <begin position="49"/>
        <end position="70"/>
    </location>
</feature>
<dbReference type="GO" id="GO:0008237">
    <property type="term" value="F:metallopeptidase activity"/>
    <property type="evidence" value="ECO:0007669"/>
    <property type="project" value="UniProtKB-KW"/>
</dbReference>
<feature type="transmembrane region" description="Helical" evidence="1">
    <location>
        <begin position="91"/>
        <end position="124"/>
    </location>
</feature>
<comment type="caution">
    <text evidence="3">The sequence shown here is derived from an EMBL/GenBank/DDBJ whole genome shotgun (WGS) entry which is preliminary data.</text>
</comment>
<dbReference type="Proteomes" id="UP001482513">
    <property type="component" value="Unassembled WGS sequence"/>
</dbReference>
<name>A0ABV0JXY3_9CYAN</name>
<feature type="transmembrane region" description="Helical" evidence="1">
    <location>
        <begin position="183"/>
        <end position="213"/>
    </location>
</feature>
<dbReference type="RefSeq" id="WP_190698055.1">
    <property type="nucleotide sequence ID" value="NZ_JAMPKX010000001.1"/>
</dbReference>
<protein>
    <submittedName>
        <fullName evidence="3">CPBP family intramembrane metalloprotease</fullName>
    </submittedName>
</protein>
<keyword evidence="3" id="KW-0482">Metalloprotease</keyword>
<keyword evidence="1" id="KW-0472">Membrane</keyword>
<evidence type="ECO:0000256" key="1">
    <source>
        <dbReference type="SAM" id="Phobius"/>
    </source>
</evidence>
<sequence length="299" mass="32774">MAACDNNPFLVLKARLVVATFFAIFIGWLMVLGTLGALELLPLEGDDPILAPILYSLIFLGLCGSILLAARRSGLPLNLAALLGSWPRRLAWVQLLWLVAGVFLFSLGAFQVSYLGLSIVAPGLVEATLRQSLLLSADQATDPSLYNGLMLFSVLVVAPITEEFIFRGVLLHRWGMKWGVRPAIVLTSVLFGVLHSNLIGLFVFGVVMSLLYLSTRSLLVPMAAHAINNAIASGIDVLSNQPTANTIDTLAEFRASWWLGVLCLLVSAPWVLRYVVYHWPKHRALLPYFANQGCRRHPE</sequence>
<feature type="transmembrane region" description="Helical" evidence="1">
    <location>
        <begin position="255"/>
        <end position="276"/>
    </location>
</feature>
<keyword evidence="1" id="KW-0812">Transmembrane</keyword>
<dbReference type="EMBL" id="JAMPKX010000001">
    <property type="protein sequence ID" value="MEP0945389.1"/>
    <property type="molecule type" value="Genomic_DNA"/>
</dbReference>
<feature type="domain" description="CAAX prenyl protease 2/Lysostaphin resistance protein A-like" evidence="2">
    <location>
        <begin position="149"/>
        <end position="231"/>
    </location>
</feature>
<keyword evidence="1" id="KW-1133">Transmembrane helix</keyword>
<keyword evidence="3" id="KW-0378">Hydrolase</keyword>
<dbReference type="Pfam" id="PF02517">
    <property type="entry name" value="Rce1-like"/>
    <property type="match status" value="1"/>
</dbReference>
<keyword evidence="3" id="KW-0645">Protease</keyword>
<accession>A0ABV0JXY3</accession>
<dbReference type="InterPro" id="IPR052710">
    <property type="entry name" value="CAAX_protease"/>
</dbReference>
<evidence type="ECO:0000259" key="2">
    <source>
        <dbReference type="Pfam" id="PF02517"/>
    </source>
</evidence>
<feature type="transmembrane region" description="Helical" evidence="1">
    <location>
        <begin position="16"/>
        <end position="37"/>
    </location>
</feature>
<dbReference type="PANTHER" id="PTHR36435:SF1">
    <property type="entry name" value="CAAX AMINO TERMINAL PROTEASE FAMILY PROTEIN"/>
    <property type="match status" value="1"/>
</dbReference>
<reference evidence="3 4" key="1">
    <citation type="submission" date="2022-04" db="EMBL/GenBank/DDBJ databases">
        <title>Positive selection, recombination, and allopatry shape intraspecific diversity of widespread and dominant cyanobacteria.</title>
        <authorList>
            <person name="Wei J."/>
            <person name="Shu W."/>
            <person name="Hu C."/>
        </authorList>
    </citation>
    <scope>NUCLEOTIDE SEQUENCE [LARGE SCALE GENOMIC DNA]</scope>
    <source>
        <strain evidence="3 4">DQ-A4</strain>
    </source>
</reference>
<dbReference type="InterPro" id="IPR003675">
    <property type="entry name" value="Rce1/LyrA-like_dom"/>
</dbReference>
<dbReference type="PANTHER" id="PTHR36435">
    <property type="entry name" value="SLR1288 PROTEIN"/>
    <property type="match status" value="1"/>
</dbReference>
<organism evidence="3 4">
    <name type="scientific">Leptolyngbya subtilissima DQ-A4</name>
    <dbReference type="NCBI Taxonomy" id="2933933"/>
    <lineage>
        <taxon>Bacteria</taxon>
        <taxon>Bacillati</taxon>
        <taxon>Cyanobacteriota</taxon>
        <taxon>Cyanophyceae</taxon>
        <taxon>Leptolyngbyales</taxon>
        <taxon>Leptolyngbyaceae</taxon>
        <taxon>Leptolyngbya group</taxon>
        <taxon>Leptolyngbya</taxon>
    </lineage>
</organism>
<gene>
    <name evidence="3" type="ORF">NC992_00750</name>
</gene>
<proteinExistence type="predicted"/>
<evidence type="ECO:0000313" key="4">
    <source>
        <dbReference type="Proteomes" id="UP001482513"/>
    </source>
</evidence>
<feature type="transmembrane region" description="Helical" evidence="1">
    <location>
        <begin position="144"/>
        <end position="162"/>
    </location>
</feature>
<keyword evidence="4" id="KW-1185">Reference proteome</keyword>